<feature type="region of interest" description="Disordered" evidence="1">
    <location>
        <begin position="70"/>
        <end position="93"/>
    </location>
</feature>
<gene>
    <name evidence="2" type="ORF">IW261DRAFT_1416114</name>
</gene>
<evidence type="ECO:0000256" key="1">
    <source>
        <dbReference type="SAM" id="MobiDB-lite"/>
    </source>
</evidence>
<comment type="caution">
    <text evidence="2">The sequence shown here is derived from an EMBL/GenBank/DDBJ whole genome shotgun (WGS) entry which is preliminary data.</text>
</comment>
<proteinExistence type="predicted"/>
<evidence type="ECO:0000313" key="2">
    <source>
        <dbReference type="EMBL" id="KAK0486325.1"/>
    </source>
</evidence>
<dbReference type="Proteomes" id="UP001175227">
    <property type="component" value="Unassembled WGS sequence"/>
</dbReference>
<keyword evidence="3" id="KW-1185">Reference proteome</keyword>
<feature type="compositionally biased region" description="Basic and acidic residues" evidence="1">
    <location>
        <begin position="76"/>
        <end position="93"/>
    </location>
</feature>
<sequence>MNIGVPEEFESVKVIKGEEMSDCFGDKTVKASKRIPTDRDAIAARGARYLDNKAYTYANKMKKTLFKANHHKKYERRAGRRDDRPELNPKSFRRQELKPKGVCRCGEHDEAPVCGPKVPAMPKFSSLLGVAGLLTLRVKDGEHDESKYSSRVPARSLKTSAWNAQTFCAGIAGLSPPPRCGDNRFPIRTVGIPERAVSEAYCTVDISLESSGARSGVTTELSLERGR</sequence>
<evidence type="ECO:0000313" key="3">
    <source>
        <dbReference type="Proteomes" id="UP001175227"/>
    </source>
</evidence>
<reference evidence="2" key="1">
    <citation type="submission" date="2023-06" db="EMBL/GenBank/DDBJ databases">
        <authorList>
            <consortium name="Lawrence Berkeley National Laboratory"/>
            <person name="Ahrendt S."/>
            <person name="Sahu N."/>
            <person name="Indic B."/>
            <person name="Wong-Bajracharya J."/>
            <person name="Merenyi Z."/>
            <person name="Ke H.-M."/>
            <person name="Monk M."/>
            <person name="Kocsube S."/>
            <person name="Drula E."/>
            <person name="Lipzen A."/>
            <person name="Balint B."/>
            <person name="Henrissat B."/>
            <person name="Andreopoulos B."/>
            <person name="Martin F.M."/>
            <person name="Harder C.B."/>
            <person name="Rigling D."/>
            <person name="Ford K.L."/>
            <person name="Foster G.D."/>
            <person name="Pangilinan J."/>
            <person name="Papanicolaou A."/>
            <person name="Barry K."/>
            <person name="LaButti K."/>
            <person name="Viragh M."/>
            <person name="Koriabine M."/>
            <person name="Yan M."/>
            <person name="Riley R."/>
            <person name="Champramary S."/>
            <person name="Plett K.L."/>
            <person name="Tsai I.J."/>
            <person name="Slot J."/>
            <person name="Sipos G."/>
            <person name="Plett J."/>
            <person name="Nagy L.G."/>
            <person name="Grigoriev I.V."/>
        </authorList>
    </citation>
    <scope>NUCLEOTIDE SEQUENCE</scope>
    <source>
        <strain evidence="2">ICMP 16352</strain>
    </source>
</reference>
<dbReference type="EMBL" id="JAUEPR010000004">
    <property type="protein sequence ID" value="KAK0486325.1"/>
    <property type="molecule type" value="Genomic_DNA"/>
</dbReference>
<protein>
    <submittedName>
        <fullName evidence="2">Uncharacterized protein</fullName>
    </submittedName>
</protein>
<dbReference type="AlphaFoldDB" id="A0AA39PL59"/>
<name>A0AA39PL59_9AGAR</name>
<organism evidence="2 3">
    <name type="scientific">Armillaria novae-zelandiae</name>
    <dbReference type="NCBI Taxonomy" id="153914"/>
    <lineage>
        <taxon>Eukaryota</taxon>
        <taxon>Fungi</taxon>
        <taxon>Dikarya</taxon>
        <taxon>Basidiomycota</taxon>
        <taxon>Agaricomycotina</taxon>
        <taxon>Agaricomycetes</taxon>
        <taxon>Agaricomycetidae</taxon>
        <taxon>Agaricales</taxon>
        <taxon>Marasmiineae</taxon>
        <taxon>Physalacriaceae</taxon>
        <taxon>Armillaria</taxon>
    </lineage>
</organism>
<accession>A0AA39PL59</accession>